<evidence type="ECO:0008006" key="4">
    <source>
        <dbReference type="Google" id="ProtNLM"/>
    </source>
</evidence>
<comment type="caution">
    <text evidence="2">The sequence shown here is derived from an EMBL/GenBank/DDBJ whole genome shotgun (WGS) entry which is preliminary data.</text>
</comment>
<protein>
    <recommendedName>
        <fullName evidence="4">Secreted protein</fullName>
    </recommendedName>
</protein>
<feature type="signal peptide" evidence="1">
    <location>
        <begin position="1"/>
        <end position="22"/>
    </location>
</feature>
<evidence type="ECO:0000313" key="3">
    <source>
        <dbReference type="Proteomes" id="UP000266441"/>
    </source>
</evidence>
<evidence type="ECO:0000256" key="1">
    <source>
        <dbReference type="SAM" id="SignalP"/>
    </source>
</evidence>
<dbReference type="InterPro" id="IPR058060">
    <property type="entry name" value="HYC_CC_PP"/>
</dbReference>
<organism evidence="2 3">
    <name type="scientific">Mariniphaga sediminis</name>
    <dbReference type="NCBI Taxonomy" id="1628158"/>
    <lineage>
        <taxon>Bacteria</taxon>
        <taxon>Pseudomonadati</taxon>
        <taxon>Bacteroidota</taxon>
        <taxon>Bacteroidia</taxon>
        <taxon>Marinilabiliales</taxon>
        <taxon>Prolixibacteraceae</taxon>
        <taxon>Mariniphaga</taxon>
    </lineage>
</organism>
<name>A0A399CYA9_9BACT</name>
<feature type="chain" id="PRO_5017228837" description="Secreted protein" evidence="1">
    <location>
        <begin position="23"/>
        <end position="124"/>
    </location>
</feature>
<keyword evidence="1" id="KW-0732">Signal</keyword>
<dbReference type="NCBIfam" id="NF047658">
    <property type="entry name" value="HYC_CC_PP"/>
    <property type="match status" value="1"/>
</dbReference>
<dbReference type="InterPro" id="IPR058512">
    <property type="entry name" value="DUF8199"/>
</dbReference>
<evidence type="ECO:0000313" key="2">
    <source>
        <dbReference type="EMBL" id="RIH64654.1"/>
    </source>
</evidence>
<sequence>MLKRFSHITLSFLLLMATTGMAVSKHFCDDFLISTSVYAEAETCCDDGGCCHNETIFYQVDYDFAVPGLLQLPHITNIDILTFETTQFLTLFPQETFDHIIAERGPPPPPKIQTLLSLKQTWLL</sequence>
<dbReference type="Proteomes" id="UP000266441">
    <property type="component" value="Unassembled WGS sequence"/>
</dbReference>
<reference evidence="2 3" key="1">
    <citation type="journal article" date="2015" name="Int. J. Syst. Evol. Microbiol.">
        <title>Mariniphaga sediminis sp. nov., isolated from coastal sediment.</title>
        <authorList>
            <person name="Wang F.Q."/>
            <person name="Shen Q.Y."/>
            <person name="Chen G.J."/>
            <person name="Du Z.J."/>
        </authorList>
    </citation>
    <scope>NUCLEOTIDE SEQUENCE [LARGE SCALE GENOMIC DNA]</scope>
    <source>
        <strain evidence="2 3">SY21</strain>
    </source>
</reference>
<dbReference type="RefSeq" id="WP_119350526.1">
    <property type="nucleotide sequence ID" value="NZ_QWET01000009.1"/>
</dbReference>
<proteinExistence type="predicted"/>
<dbReference type="AlphaFoldDB" id="A0A399CYA9"/>
<accession>A0A399CYA9</accession>
<dbReference type="EMBL" id="QWET01000009">
    <property type="protein sequence ID" value="RIH64654.1"/>
    <property type="molecule type" value="Genomic_DNA"/>
</dbReference>
<gene>
    <name evidence="2" type="ORF">D1164_13510</name>
</gene>
<dbReference type="OrthoDB" id="1120477at2"/>
<keyword evidence="3" id="KW-1185">Reference proteome</keyword>
<dbReference type="Pfam" id="PF26622">
    <property type="entry name" value="DUF8199"/>
    <property type="match status" value="1"/>
</dbReference>